<dbReference type="Proteomes" id="UP000077603">
    <property type="component" value="Chromosome"/>
</dbReference>
<evidence type="ECO:0000256" key="4">
    <source>
        <dbReference type="ARBA" id="ARBA00024746"/>
    </source>
</evidence>
<evidence type="ECO:0000256" key="2">
    <source>
        <dbReference type="ARBA" id="ARBA00016013"/>
    </source>
</evidence>
<dbReference type="InterPro" id="IPR005648">
    <property type="entry name" value="FlgD"/>
</dbReference>
<keyword evidence="7" id="KW-0282">Flagellum</keyword>
<feature type="domain" description="FlgD/Vpr Ig-like" evidence="6">
    <location>
        <begin position="103"/>
        <end position="174"/>
    </location>
</feature>
<dbReference type="GO" id="GO:0044781">
    <property type="term" value="P:bacterial-type flagellum organization"/>
    <property type="evidence" value="ECO:0007669"/>
    <property type="project" value="UniProtKB-UniRule"/>
</dbReference>
<evidence type="ECO:0000313" key="8">
    <source>
        <dbReference type="Proteomes" id="UP000077603"/>
    </source>
</evidence>
<proteinExistence type="inferred from homology"/>
<comment type="similarity">
    <text evidence="1 5">Belongs to the FlgD family.</text>
</comment>
<dbReference type="Gene3D" id="2.30.30.910">
    <property type="match status" value="1"/>
</dbReference>
<evidence type="ECO:0000256" key="5">
    <source>
        <dbReference type="RuleBase" id="RU362076"/>
    </source>
</evidence>
<comment type="function">
    <text evidence="4 5">Required for flagellar hook formation. May act as a scaffolding protein.</text>
</comment>
<evidence type="ECO:0000313" key="7">
    <source>
        <dbReference type="EMBL" id="ANF54731.1"/>
    </source>
</evidence>
<dbReference type="RefSeq" id="WP_025978212.1">
    <property type="nucleotide sequence ID" value="NZ_CP015614.1"/>
</dbReference>
<dbReference type="STRING" id="588932.DA69_08270"/>
<evidence type="ECO:0000256" key="1">
    <source>
        <dbReference type="ARBA" id="ARBA00010577"/>
    </source>
</evidence>
<dbReference type="KEGG" id="bne:DA69_08270"/>
<keyword evidence="8" id="KW-1185">Reference proteome</keyword>
<dbReference type="EMBL" id="CP015614">
    <property type="protein sequence ID" value="ANF54731.1"/>
    <property type="molecule type" value="Genomic_DNA"/>
</dbReference>
<keyword evidence="7" id="KW-0969">Cilium</keyword>
<dbReference type="Gene3D" id="2.60.40.4070">
    <property type="match status" value="1"/>
</dbReference>
<reference evidence="7 8" key="1">
    <citation type="journal article" date="2014" name="Genome Announc.">
        <title>Genome Sequence of a Promising Hydrogen-Producing Facultative Anaerobic Bacterium, Brevundimonas naejangsanensis Strain B1.</title>
        <authorList>
            <person name="Su H."/>
            <person name="Zhang T."/>
            <person name="Bao M."/>
            <person name="Jiang Y."/>
            <person name="Wang Y."/>
            <person name="Tan T."/>
        </authorList>
    </citation>
    <scope>NUCLEOTIDE SEQUENCE [LARGE SCALE GENOMIC DNA]</scope>
    <source>
        <strain evidence="7 8">B1</strain>
    </source>
</reference>
<evidence type="ECO:0000259" key="6">
    <source>
        <dbReference type="Pfam" id="PF13860"/>
    </source>
</evidence>
<evidence type="ECO:0000256" key="3">
    <source>
        <dbReference type="ARBA" id="ARBA00022795"/>
    </source>
</evidence>
<dbReference type="InterPro" id="IPR025965">
    <property type="entry name" value="FlgD/Vpr_Ig-like"/>
</dbReference>
<name>A0A172Y680_9CAUL</name>
<organism evidence="7 8">
    <name type="scientific">Brevundimonas naejangsanensis</name>
    <dbReference type="NCBI Taxonomy" id="588932"/>
    <lineage>
        <taxon>Bacteria</taxon>
        <taxon>Pseudomonadati</taxon>
        <taxon>Pseudomonadota</taxon>
        <taxon>Alphaproteobacteria</taxon>
        <taxon>Caulobacterales</taxon>
        <taxon>Caulobacteraceae</taxon>
        <taxon>Brevundimonas</taxon>
    </lineage>
</organism>
<dbReference type="AlphaFoldDB" id="A0A172Y680"/>
<keyword evidence="3 5" id="KW-1005">Bacterial flagellum biogenesis</keyword>
<gene>
    <name evidence="7" type="ORF">DA69_08270</name>
</gene>
<accession>A0A172Y680</accession>
<dbReference type="Pfam" id="PF03963">
    <property type="entry name" value="FlgD"/>
    <property type="match status" value="1"/>
</dbReference>
<dbReference type="OrthoDB" id="9785233at2"/>
<dbReference type="eggNOG" id="COG1843">
    <property type="taxonomic scope" value="Bacteria"/>
</dbReference>
<keyword evidence="7" id="KW-0966">Cell projection</keyword>
<dbReference type="Pfam" id="PF13860">
    <property type="entry name" value="FlgD_ig"/>
    <property type="match status" value="1"/>
</dbReference>
<protein>
    <recommendedName>
        <fullName evidence="2 5">Basal-body rod modification protein FlgD</fullName>
    </recommendedName>
</protein>
<sequence>MVDAVSTNNAAGRVNAGGQMLASNFQTFLSLLTTQLRNQDPLSPVDSNEFTAQLTQMAGVEQQLLTNDLLTGLLKAQQGDGLTGAAPYIGKDATAVWSATRFEDGEASWSYELASDATDATLQVLDASGKVVWSGPAPDKTNGLHDFKWDGKTTGGGQVDDGGVYTLKVVAKDGAGKDVGSQVLIRGRVTGVEMYDNTPFVVIGKSIMPVSSLIALEEQKAAAKPDSNEDAGALSALASKLNPFNLLS</sequence>